<accession>A0A285PED4</accession>
<protein>
    <submittedName>
        <fullName evidence="3">Mobilisation protein (MobC)</fullName>
    </submittedName>
</protein>
<name>A0A285PED4_9HYPH</name>
<evidence type="ECO:0000259" key="2">
    <source>
        <dbReference type="Pfam" id="PF05713"/>
    </source>
</evidence>
<dbReference type="AlphaFoldDB" id="A0A285PED4"/>
<dbReference type="InterPro" id="IPR008687">
    <property type="entry name" value="MobC"/>
</dbReference>
<proteinExistence type="predicted"/>
<keyword evidence="4" id="KW-1185">Reference proteome</keyword>
<evidence type="ECO:0000313" key="4">
    <source>
        <dbReference type="Proteomes" id="UP000219439"/>
    </source>
</evidence>
<feature type="domain" description="Bacterial mobilisation" evidence="2">
    <location>
        <begin position="96"/>
        <end position="117"/>
    </location>
</feature>
<evidence type="ECO:0000256" key="1">
    <source>
        <dbReference type="SAM" id="MobiDB-lite"/>
    </source>
</evidence>
<dbReference type="Pfam" id="PF05713">
    <property type="entry name" value="MobC"/>
    <property type="match status" value="1"/>
</dbReference>
<evidence type="ECO:0000313" key="3">
    <source>
        <dbReference type="EMBL" id="SNZ20092.1"/>
    </source>
</evidence>
<gene>
    <name evidence="3" type="ORF">SAMN06265368_3191</name>
</gene>
<dbReference type="Proteomes" id="UP000219439">
    <property type="component" value="Unassembled WGS sequence"/>
</dbReference>
<sequence>MSQGLRLSSDAAHQKELAKEANRTRYRRDYWQKWNKRKKRVFGTITNAEFADLQARAEISGRSVWGQVWAEACAYRRSERVLTLDEMEQQRLLVSELRRIGNNVNQLARLGHIEARKHGGLQAPSGDRIGAEALRQFTRLEKLITRFADGTTISVSLAGNQEAGCHDH</sequence>
<dbReference type="EMBL" id="OBEL01000003">
    <property type="protein sequence ID" value="SNZ20092.1"/>
    <property type="molecule type" value="Genomic_DNA"/>
</dbReference>
<organism evidence="3 4">
    <name type="scientific">Cohaesibacter gelatinilyticus</name>
    <dbReference type="NCBI Taxonomy" id="372072"/>
    <lineage>
        <taxon>Bacteria</taxon>
        <taxon>Pseudomonadati</taxon>
        <taxon>Pseudomonadota</taxon>
        <taxon>Alphaproteobacteria</taxon>
        <taxon>Hyphomicrobiales</taxon>
        <taxon>Cohaesibacteraceae</taxon>
    </lineage>
</organism>
<reference evidence="3 4" key="1">
    <citation type="submission" date="2017-09" db="EMBL/GenBank/DDBJ databases">
        <authorList>
            <person name="Ehlers B."/>
            <person name="Leendertz F.H."/>
        </authorList>
    </citation>
    <scope>NUCLEOTIDE SEQUENCE [LARGE SCALE GENOMIC DNA]</scope>
    <source>
        <strain evidence="3 4">DSM 18289</strain>
    </source>
</reference>
<feature type="region of interest" description="Disordered" evidence="1">
    <location>
        <begin position="1"/>
        <end position="20"/>
    </location>
</feature>